<dbReference type="AlphaFoldDB" id="A0A835Z8F9"/>
<reference evidence="1" key="1">
    <citation type="submission" date="2021-02" db="EMBL/GenBank/DDBJ databases">
        <title>First Annotated Genome of the Yellow-green Alga Tribonema minus.</title>
        <authorList>
            <person name="Mahan K.M."/>
        </authorList>
    </citation>
    <scope>NUCLEOTIDE SEQUENCE</scope>
    <source>
        <strain evidence="1">UTEX B ZZ1240</strain>
    </source>
</reference>
<dbReference type="Proteomes" id="UP000664859">
    <property type="component" value="Unassembled WGS sequence"/>
</dbReference>
<name>A0A835Z8F9_9STRA</name>
<evidence type="ECO:0000313" key="1">
    <source>
        <dbReference type="EMBL" id="KAG5188910.1"/>
    </source>
</evidence>
<gene>
    <name evidence="1" type="ORF">JKP88DRAFT_24318</name>
</gene>
<keyword evidence="2" id="KW-1185">Reference proteome</keyword>
<comment type="caution">
    <text evidence="1">The sequence shown here is derived from an EMBL/GenBank/DDBJ whole genome shotgun (WGS) entry which is preliminary data.</text>
</comment>
<dbReference type="EMBL" id="JAFCMP010000060">
    <property type="protein sequence ID" value="KAG5188910.1"/>
    <property type="molecule type" value="Genomic_DNA"/>
</dbReference>
<protein>
    <submittedName>
        <fullName evidence="1">Uncharacterized protein</fullName>
    </submittedName>
</protein>
<proteinExistence type="predicted"/>
<sequence length="155" mass="16178">MLGGIAGGVWPLALSAPQQLTPLARGYVGARPRQQQQRRRAAPPPAEHGLCVSRLTADARAAALTTQLSGGAVDLNGGPPNHAGILTYPPVVRVHASLCNSFARDTHDGRLVSEARLLLSVQYVRNSGTEKEGYSMFVVLAVSCAPEGHCSACAA</sequence>
<accession>A0A835Z8F9</accession>
<evidence type="ECO:0000313" key="2">
    <source>
        <dbReference type="Proteomes" id="UP000664859"/>
    </source>
</evidence>
<organism evidence="1 2">
    <name type="scientific">Tribonema minus</name>
    <dbReference type="NCBI Taxonomy" id="303371"/>
    <lineage>
        <taxon>Eukaryota</taxon>
        <taxon>Sar</taxon>
        <taxon>Stramenopiles</taxon>
        <taxon>Ochrophyta</taxon>
        <taxon>PX clade</taxon>
        <taxon>Xanthophyceae</taxon>
        <taxon>Tribonematales</taxon>
        <taxon>Tribonemataceae</taxon>
        <taxon>Tribonema</taxon>
    </lineage>
</organism>